<name>S4NHW6_9LACO</name>
<proteinExistence type="predicted"/>
<gene>
    <name evidence="1" type="ORF">LOT_1325</name>
</gene>
<reference evidence="2" key="1">
    <citation type="journal article" date="2013" name="Genome Announc.">
        <title>Draft Genome Sequence of D-Branched-Chain Amino Acid Producer Lactobacillus otakiensis JCM 15040T, Isolated from a Traditional Japanese Pickle.</title>
        <authorList>
            <person name="Doi K."/>
            <person name="Mori K."/>
            <person name="Mutaguchi Y."/>
            <person name="Tashiro K."/>
            <person name="Fujino Y."/>
            <person name="Ohmori T."/>
            <person name="Kuhara S."/>
            <person name="Ohshima T."/>
        </authorList>
    </citation>
    <scope>NUCLEOTIDE SEQUENCE [LARGE SCALE GENOMIC DNA]</scope>
    <source>
        <strain evidence="2">JCM 15040</strain>
    </source>
</reference>
<protein>
    <submittedName>
        <fullName evidence="1">Uncharacterized protein</fullName>
    </submittedName>
</protein>
<dbReference type="AlphaFoldDB" id="S4NHW6"/>
<keyword evidence="2" id="KW-1185">Reference proteome</keyword>
<accession>S4NHW6</accession>
<dbReference type="Proteomes" id="UP000016361">
    <property type="component" value="Unassembled WGS sequence"/>
</dbReference>
<evidence type="ECO:0000313" key="1">
    <source>
        <dbReference type="EMBL" id="GAD16787.1"/>
    </source>
</evidence>
<sequence>MFKNNGYKYTLTACSSALFFGAFHPLNLINGQPLDPTIQ</sequence>
<organism evidence="1 2">
    <name type="scientific">Lentilactobacillus otakiensis DSM 19908 = JCM 15040</name>
    <dbReference type="NCBI Taxonomy" id="1423780"/>
    <lineage>
        <taxon>Bacteria</taxon>
        <taxon>Bacillati</taxon>
        <taxon>Bacillota</taxon>
        <taxon>Bacilli</taxon>
        <taxon>Lactobacillales</taxon>
        <taxon>Lactobacillaceae</taxon>
        <taxon>Lentilactobacillus</taxon>
    </lineage>
</organism>
<dbReference type="EMBL" id="BASH01000004">
    <property type="protein sequence ID" value="GAD16787.1"/>
    <property type="molecule type" value="Genomic_DNA"/>
</dbReference>
<evidence type="ECO:0000313" key="2">
    <source>
        <dbReference type="Proteomes" id="UP000016361"/>
    </source>
</evidence>
<comment type="caution">
    <text evidence="1">The sequence shown here is derived from an EMBL/GenBank/DDBJ whole genome shotgun (WGS) entry which is preliminary data.</text>
</comment>